<name>A0AAV5L2D5_9ROSI</name>
<dbReference type="Proteomes" id="UP001054252">
    <property type="component" value="Unassembled WGS sequence"/>
</dbReference>
<protein>
    <submittedName>
        <fullName evidence="1">Uncharacterized protein</fullName>
    </submittedName>
</protein>
<evidence type="ECO:0000313" key="1">
    <source>
        <dbReference type="EMBL" id="GKV30987.1"/>
    </source>
</evidence>
<gene>
    <name evidence="1" type="ORF">SLEP1_g39739</name>
</gene>
<evidence type="ECO:0000313" key="2">
    <source>
        <dbReference type="Proteomes" id="UP001054252"/>
    </source>
</evidence>
<organism evidence="1 2">
    <name type="scientific">Rubroshorea leprosula</name>
    <dbReference type="NCBI Taxonomy" id="152421"/>
    <lineage>
        <taxon>Eukaryota</taxon>
        <taxon>Viridiplantae</taxon>
        <taxon>Streptophyta</taxon>
        <taxon>Embryophyta</taxon>
        <taxon>Tracheophyta</taxon>
        <taxon>Spermatophyta</taxon>
        <taxon>Magnoliopsida</taxon>
        <taxon>eudicotyledons</taxon>
        <taxon>Gunneridae</taxon>
        <taxon>Pentapetalae</taxon>
        <taxon>rosids</taxon>
        <taxon>malvids</taxon>
        <taxon>Malvales</taxon>
        <taxon>Dipterocarpaceae</taxon>
        <taxon>Rubroshorea</taxon>
    </lineage>
</organism>
<keyword evidence="2" id="KW-1185">Reference proteome</keyword>
<accession>A0AAV5L2D5</accession>
<reference evidence="1 2" key="1">
    <citation type="journal article" date="2021" name="Commun. Biol.">
        <title>The genome of Shorea leprosula (Dipterocarpaceae) highlights the ecological relevance of drought in aseasonal tropical rainforests.</title>
        <authorList>
            <person name="Ng K.K.S."/>
            <person name="Kobayashi M.J."/>
            <person name="Fawcett J.A."/>
            <person name="Hatakeyama M."/>
            <person name="Paape T."/>
            <person name="Ng C.H."/>
            <person name="Ang C.C."/>
            <person name="Tnah L.H."/>
            <person name="Lee C.T."/>
            <person name="Nishiyama T."/>
            <person name="Sese J."/>
            <person name="O'Brien M.J."/>
            <person name="Copetti D."/>
            <person name="Mohd Noor M.I."/>
            <person name="Ong R.C."/>
            <person name="Putra M."/>
            <person name="Sireger I.Z."/>
            <person name="Indrioko S."/>
            <person name="Kosugi Y."/>
            <person name="Izuno A."/>
            <person name="Isagi Y."/>
            <person name="Lee S.L."/>
            <person name="Shimizu K.K."/>
        </authorList>
    </citation>
    <scope>NUCLEOTIDE SEQUENCE [LARGE SCALE GENOMIC DNA]</scope>
    <source>
        <strain evidence="1">214</strain>
    </source>
</reference>
<dbReference type="EMBL" id="BPVZ01000089">
    <property type="protein sequence ID" value="GKV30987.1"/>
    <property type="molecule type" value="Genomic_DNA"/>
</dbReference>
<proteinExistence type="predicted"/>
<sequence length="48" mass="5370">MSPCSRDRYKVKSTFMSPGVGHLSFELRPSLVSLVKKKSSNKVKSKTI</sequence>
<dbReference type="AlphaFoldDB" id="A0AAV5L2D5"/>
<comment type="caution">
    <text evidence="1">The sequence shown here is derived from an EMBL/GenBank/DDBJ whole genome shotgun (WGS) entry which is preliminary data.</text>
</comment>